<dbReference type="EMBL" id="JAVXUP010003209">
    <property type="protein sequence ID" value="KAK2999654.1"/>
    <property type="molecule type" value="Genomic_DNA"/>
</dbReference>
<dbReference type="PANTHER" id="PTHR31719:SF164">
    <property type="entry name" value="NAC DOMAIN-CONTAINING PROTEIN"/>
    <property type="match status" value="1"/>
</dbReference>
<evidence type="ECO:0000313" key="7">
    <source>
        <dbReference type="EMBL" id="KAK2999654.1"/>
    </source>
</evidence>
<dbReference type="PANTHER" id="PTHR31719">
    <property type="entry name" value="NAC TRANSCRIPTION FACTOR 56"/>
    <property type="match status" value="1"/>
</dbReference>
<dbReference type="InterPro" id="IPR036093">
    <property type="entry name" value="NAC_dom_sf"/>
</dbReference>
<keyword evidence="8" id="KW-1185">Reference proteome</keyword>
<dbReference type="GO" id="GO:0003677">
    <property type="term" value="F:DNA binding"/>
    <property type="evidence" value="ECO:0007669"/>
    <property type="project" value="UniProtKB-KW"/>
</dbReference>
<feature type="compositionally biased region" description="Basic and acidic residues" evidence="5">
    <location>
        <begin position="376"/>
        <end position="393"/>
    </location>
</feature>
<dbReference type="PROSITE" id="PS51005">
    <property type="entry name" value="NAC"/>
    <property type="match status" value="1"/>
</dbReference>
<evidence type="ECO:0000256" key="5">
    <source>
        <dbReference type="SAM" id="MobiDB-lite"/>
    </source>
</evidence>
<dbReference type="Pfam" id="PF07727">
    <property type="entry name" value="RVT_2"/>
    <property type="match status" value="1"/>
</dbReference>
<name>A0AA89ADE2_9ASTE</name>
<keyword evidence="2" id="KW-0238">DNA-binding</keyword>
<evidence type="ECO:0000259" key="6">
    <source>
        <dbReference type="PROSITE" id="PS51005"/>
    </source>
</evidence>
<evidence type="ECO:0000256" key="3">
    <source>
        <dbReference type="ARBA" id="ARBA00023163"/>
    </source>
</evidence>
<keyword evidence="1" id="KW-0805">Transcription regulation</keyword>
<dbReference type="AlphaFoldDB" id="A0AA89ADE2"/>
<proteinExistence type="predicted"/>
<dbReference type="GO" id="GO:0006355">
    <property type="term" value="P:regulation of DNA-templated transcription"/>
    <property type="evidence" value="ECO:0007669"/>
    <property type="project" value="InterPro"/>
</dbReference>
<dbReference type="GO" id="GO:0048731">
    <property type="term" value="P:system development"/>
    <property type="evidence" value="ECO:0007669"/>
    <property type="project" value="TreeGrafter"/>
</dbReference>
<reference evidence="7" key="1">
    <citation type="submission" date="2022-12" db="EMBL/GenBank/DDBJ databases">
        <title>Draft genome assemblies for two species of Escallonia (Escalloniales).</title>
        <authorList>
            <person name="Chanderbali A."/>
            <person name="Dervinis C."/>
            <person name="Anghel I."/>
            <person name="Soltis D."/>
            <person name="Soltis P."/>
            <person name="Zapata F."/>
        </authorList>
    </citation>
    <scope>NUCLEOTIDE SEQUENCE</scope>
    <source>
        <strain evidence="7">UCBG64.0493</strain>
        <tissue evidence="7">Leaf</tissue>
    </source>
</reference>
<evidence type="ECO:0000256" key="4">
    <source>
        <dbReference type="ARBA" id="ARBA00023242"/>
    </source>
</evidence>
<protein>
    <recommendedName>
        <fullName evidence="6">NAC domain-containing protein</fullName>
    </recommendedName>
</protein>
<evidence type="ECO:0000256" key="1">
    <source>
        <dbReference type="ARBA" id="ARBA00023015"/>
    </source>
</evidence>
<dbReference type="SUPFAM" id="SSF101941">
    <property type="entry name" value="NAC domain"/>
    <property type="match status" value="1"/>
</dbReference>
<dbReference type="Proteomes" id="UP001188597">
    <property type="component" value="Unassembled WGS sequence"/>
</dbReference>
<dbReference type="InterPro" id="IPR013103">
    <property type="entry name" value="RVT_2"/>
</dbReference>
<gene>
    <name evidence="7" type="ORF">RJ639_023423</name>
</gene>
<feature type="domain" description="NAC" evidence="6">
    <location>
        <begin position="4"/>
        <end position="142"/>
    </location>
</feature>
<sequence>MERIPAGFRFDPTNDEVLIYLSCKVSGNPLPCDGCVMEGDIYDEKQLHRIFSQIKSRGGGPEYFFTQLKKKGKKGCKRLDRTVGNGNWHATQTKKILGESGANVVGFLKSFVFKGDEEGHWNMDEFSLSSKNDYVLCRIKNKKKRKFGDCCDDNGEAAVPVPDLEPVTKAAKHDRFLTASTSYYLNNSRQEDAPLISAASCSILLPPIPSGPSLTDCGTDMGKDDNAVWDDIQNPLAMEGGAFDLLRSDILAAEQNLCTNNAMPLAAVEAAALPDVNASNAAAMADLMADLDGFDAAALADLSFLDTLIGTPDIADDNYSGELFDSNNFQCYIVEQSGEGRCPTNLFFTDPLTDLLPDPNFLPELIITNQPTTNLETHDPSVDPSNSEEHDTPHTSPIETPDLPEDLTPATLTPEELDSSDSHIPTLETSSLQPSESLFESQLPPSQKRNFLMKDLRVLSYFLGLEISSSVDGYTLSQAKYASDLLSRAGLTDSKTAPTPLEPNFKLTPFDGSPLPDVTLYRQLVGRQLVGSLVYLTVTRRNIAYVVHLLLVQLIMLRSFVFCAT</sequence>
<evidence type="ECO:0000256" key="2">
    <source>
        <dbReference type="ARBA" id="ARBA00023125"/>
    </source>
</evidence>
<organism evidence="7 8">
    <name type="scientific">Escallonia herrerae</name>
    <dbReference type="NCBI Taxonomy" id="1293975"/>
    <lineage>
        <taxon>Eukaryota</taxon>
        <taxon>Viridiplantae</taxon>
        <taxon>Streptophyta</taxon>
        <taxon>Embryophyta</taxon>
        <taxon>Tracheophyta</taxon>
        <taxon>Spermatophyta</taxon>
        <taxon>Magnoliopsida</taxon>
        <taxon>eudicotyledons</taxon>
        <taxon>Gunneridae</taxon>
        <taxon>Pentapetalae</taxon>
        <taxon>asterids</taxon>
        <taxon>campanulids</taxon>
        <taxon>Escalloniales</taxon>
        <taxon>Escalloniaceae</taxon>
        <taxon>Escallonia</taxon>
    </lineage>
</organism>
<accession>A0AA89ADE2</accession>
<evidence type="ECO:0000313" key="8">
    <source>
        <dbReference type="Proteomes" id="UP001188597"/>
    </source>
</evidence>
<keyword evidence="3" id="KW-0804">Transcription</keyword>
<dbReference type="InterPro" id="IPR003441">
    <property type="entry name" value="NAC-dom"/>
</dbReference>
<keyword evidence="4" id="KW-0539">Nucleus</keyword>
<feature type="region of interest" description="Disordered" evidence="5">
    <location>
        <begin position="372"/>
        <end position="444"/>
    </location>
</feature>
<comment type="caution">
    <text evidence="7">The sequence shown here is derived from an EMBL/GenBank/DDBJ whole genome shotgun (WGS) entry which is preliminary data.</text>
</comment>
<dbReference type="Pfam" id="PF02365">
    <property type="entry name" value="NAM"/>
    <property type="match status" value="1"/>
</dbReference>
<dbReference type="Gene3D" id="2.170.150.80">
    <property type="entry name" value="NAC domain"/>
    <property type="match status" value="1"/>
</dbReference>
<feature type="compositionally biased region" description="Polar residues" evidence="5">
    <location>
        <begin position="427"/>
        <end position="444"/>
    </location>
</feature>